<name>A0A8K0MG61_9ROSA</name>
<comment type="caution">
    <text evidence="1">The sequence shown here is derived from an EMBL/GenBank/DDBJ whole genome shotgun (WGS) entry which is preliminary data.</text>
</comment>
<dbReference type="AlphaFoldDB" id="A0A8K0MG61"/>
<evidence type="ECO:0000313" key="2">
    <source>
        <dbReference type="Proteomes" id="UP000796880"/>
    </source>
</evidence>
<protein>
    <submittedName>
        <fullName evidence="1">Uncharacterized protein</fullName>
    </submittedName>
</protein>
<reference evidence="1" key="1">
    <citation type="submission" date="2020-03" db="EMBL/GenBank/DDBJ databases">
        <title>A high-quality chromosome-level genome assembly of a woody plant with both climbing and erect habits, Rhamnella rubrinervis.</title>
        <authorList>
            <person name="Lu Z."/>
            <person name="Yang Y."/>
            <person name="Zhu X."/>
            <person name="Sun Y."/>
        </authorList>
    </citation>
    <scope>NUCLEOTIDE SEQUENCE</scope>
    <source>
        <strain evidence="1">BYM</strain>
        <tissue evidence="1">Leaf</tissue>
    </source>
</reference>
<sequence length="84" mass="9297">MMPAAYGSDAIKCDGAEAMTEDEGGGGFIWQKGRERRKGIGFRDLQSIFRTSEPLDTIFNFVMEAVNCGHEASAIILQTFYVLE</sequence>
<dbReference type="Proteomes" id="UP000796880">
    <property type="component" value="Unassembled WGS sequence"/>
</dbReference>
<evidence type="ECO:0000313" key="1">
    <source>
        <dbReference type="EMBL" id="KAF3445129.1"/>
    </source>
</evidence>
<accession>A0A8K0MG61</accession>
<gene>
    <name evidence="1" type="ORF">FNV43_RR14822</name>
</gene>
<dbReference type="EMBL" id="VOIH02000006">
    <property type="protein sequence ID" value="KAF3445129.1"/>
    <property type="molecule type" value="Genomic_DNA"/>
</dbReference>
<keyword evidence="2" id="KW-1185">Reference proteome</keyword>
<organism evidence="1 2">
    <name type="scientific">Rhamnella rubrinervis</name>
    <dbReference type="NCBI Taxonomy" id="2594499"/>
    <lineage>
        <taxon>Eukaryota</taxon>
        <taxon>Viridiplantae</taxon>
        <taxon>Streptophyta</taxon>
        <taxon>Embryophyta</taxon>
        <taxon>Tracheophyta</taxon>
        <taxon>Spermatophyta</taxon>
        <taxon>Magnoliopsida</taxon>
        <taxon>eudicotyledons</taxon>
        <taxon>Gunneridae</taxon>
        <taxon>Pentapetalae</taxon>
        <taxon>rosids</taxon>
        <taxon>fabids</taxon>
        <taxon>Rosales</taxon>
        <taxon>Rhamnaceae</taxon>
        <taxon>rhamnoid group</taxon>
        <taxon>Rhamneae</taxon>
        <taxon>Rhamnella</taxon>
    </lineage>
</organism>
<dbReference type="OrthoDB" id="5835829at2759"/>
<proteinExistence type="predicted"/>